<comment type="subunit">
    <text evidence="9">Binds to RNA polymerase II.</text>
</comment>
<dbReference type="SMART" id="SM00382">
    <property type="entry name" value="AAA"/>
    <property type="match status" value="1"/>
</dbReference>
<keyword evidence="5" id="KW-0175">Coiled coil</keyword>
<dbReference type="CDD" id="cd17870">
    <property type="entry name" value="GPN1"/>
    <property type="match status" value="1"/>
</dbReference>
<evidence type="ECO:0000256" key="6">
    <source>
        <dbReference type="ARBA" id="ARBA00023134"/>
    </source>
</evidence>
<gene>
    <name evidence="12" type="ORF">RMAR00112_LOCUS12749</name>
</gene>
<evidence type="ECO:0000256" key="1">
    <source>
        <dbReference type="ARBA" id="ARBA00005290"/>
    </source>
</evidence>
<dbReference type="GO" id="GO:0005634">
    <property type="term" value="C:nucleus"/>
    <property type="evidence" value="ECO:0007669"/>
    <property type="project" value="UniProtKB-SubCell"/>
</dbReference>
<evidence type="ECO:0000259" key="11">
    <source>
        <dbReference type="SMART" id="SM00382"/>
    </source>
</evidence>
<keyword evidence="3 9" id="KW-0547">Nucleotide-binding</keyword>
<keyword evidence="6 9" id="KW-0342">GTP-binding</keyword>
<evidence type="ECO:0000256" key="4">
    <source>
        <dbReference type="ARBA" id="ARBA00022801"/>
    </source>
</evidence>
<comment type="function">
    <text evidence="8 9">Small GTPase required for proper nuclear import of RNA polymerase II (RNAPII). May act at an RNAP assembly step prior to nuclear import.</text>
</comment>
<evidence type="ECO:0000256" key="10">
    <source>
        <dbReference type="SAM" id="MobiDB-lite"/>
    </source>
</evidence>
<evidence type="ECO:0000313" key="12">
    <source>
        <dbReference type="EMBL" id="CAE0044774.1"/>
    </source>
</evidence>
<evidence type="ECO:0000256" key="8">
    <source>
        <dbReference type="ARBA" id="ARBA00055682"/>
    </source>
</evidence>
<dbReference type="GO" id="GO:0003924">
    <property type="term" value="F:GTPase activity"/>
    <property type="evidence" value="ECO:0007669"/>
    <property type="project" value="InterPro"/>
</dbReference>
<dbReference type="SUPFAM" id="SSF52540">
    <property type="entry name" value="P-loop containing nucleoside triphosphate hydrolases"/>
    <property type="match status" value="1"/>
</dbReference>
<dbReference type="Gene3D" id="3.40.50.300">
    <property type="entry name" value="P-loop containing nucleotide triphosphate hydrolases"/>
    <property type="match status" value="1"/>
</dbReference>
<dbReference type="InterPro" id="IPR003593">
    <property type="entry name" value="AAA+_ATPase"/>
</dbReference>
<dbReference type="InterPro" id="IPR004130">
    <property type="entry name" value="Gpn"/>
</dbReference>
<feature type="region of interest" description="Disordered" evidence="10">
    <location>
        <begin position="1"/>
        <end position="23"/>
    </location>
</feature>
<dbReference type="AlphaFoldDB" id="A0A7S2ZMZ5"/>
<dbReference type="GO" id="GO:0005525">
    <property type="term" value="F:GTP binding"/>
    <property type="evidence" value="ECO:0007669"/>
    <property type="project" value="UniProtKB-KW"/>
</dbReference>
<comment type="subcellular location">
    <subcellularLocation>
        <location evidence="9">Cytoplasm</location>
    </subcellularLocation>
    <subcellularLocation>
        <location evidence="9">Nucleus</location>
    </subcellularLocation>
</comment>
<accession>A0A7S2ZMZ5</accession>
<feature type="compositionally biased region" description="Acidic residues" evidence="10">
    <location>
        <begin position="318"/>
        <end position="335"/>
    </location>
</feature>
<dbReference type="PANTHER" id="PTHR21231:SF8">
    <property type="entry name" value="GPN-LOOP GTPASE 1"/>
    <property type="match status" value="1"/>
</dbReference>
<dbReference type="EC" id="3.6.5.-" evidence="9"/>
<evidence type="ECO:0000256" key="2">
    <source>
        <dbReference type="ARBA" id="ARBA00022490"/>
    </source>
</evidence>
<sequence>MSESVGGRSGDEGSGHGRSPDPPACIIIGMAGSGKTTLMQQIAASLSSSRTPAYLLNLDPAVLNVPYRANIDIRDSIKYKNVMEQYRLGPNGGILTCLNLFAAQFQTVLELAEKRRNQFKYMFVDTPGQIEVFTWSASGSIITESLATTFPTCVLFVVDTVRCKSPMTFVSNMMYACSILYKTRLPLVVVFNKIDAEKHDFAVSWMEDYAVFDEVLREESTFADSLARSMAITLEELYKNIHSVGVSAITGEGMDDLFAVIRTAAKEYHESYRPDLEARTRKRAEEEQTSAEEAYKAFQQDRDKNESRSTPVDTMWAPEEDDEGEPEDEEDIDEEEHAREEAEKEELLAYVAKLNLEHGAPPK</sequence>
<name>A0A7S2ZMZ5_9RHOD</name>
<feature type="compositionally biased region" description="Basic and acidic residues" evidence="10">
    <location>
        <begin position="293"/>
        <end position="307"/>
    </location>
</feature>
<feature type="compositionally biased region" description="Basic and acidic residues" evidence="10">
    <location>
        <begin position="336"/>
        <end position="345"/>
    </location>
</feature>
<dbReference type="InterPro" id="IPR027417">
    <property type="entry name" value="P-loop_NTPase"/>
</dbReference>
<comment type="similarity">
    <text evidence="1 9">Belongs to the GPN-loop GTPase family.</text>
</comment>
<reference evidence="12" key="1">
    <citation type="submission" date="2021-01" db="EMBL/GenBank/DDBJ databases">
        <authorList>
            <person name="Corre E."/>
            <person name="Pelletier E."/>
            <person name="Niang G."/>
            <person name="Scheremetjew M."/>
            <person name="Finn R."/>
            <person name="Kale V."/>
            <person name="Holt S."/>
            <person name="Cochrane G."/>
            <person name="Meng A."/>
            <person name="Brown T."/>
            <person name="Cohen L."/>
        </authorList>
    </citation>
    <scope>NUCLEOTIDE SEQUENCE</scope>
    <source>
        <strain evidence="12">CCMP 769</strain>
    </source>
</reference>
<keyword evidence="2 9" id="KW-0963">Cytoplasm</keyword>
<dbReference type="EMBL" id="HBHW01016452">
    <property type="protein sequence ID" value="CAE0044774.1"/>
    <property type="molecule type" value="Transcribed_RNA"/>
</dbReference>
<feature type="compositionally biased region" description="Basic and acidic residues" evidence="10">
    <location>
        <begin position="275"/>
        <end position="286"/>
    </location>
</feature>
<dbReference type="GO" id="GO:0005737">
    <property type="term" value="C:cytoplasm"/>
    <property type="evidence" value="ECO:0007669"/>
    <property type="project" value="UniProtKB-SubCell"/>
</dbReference>
<evidence type="ECO:0000256" key="5">
    <source>
        <dbReference type="ARBA" id="ARBA00023054"/>
    </source>
</evidence>
<protein>
    <recommendedName>
        <fullName evidence="9">GPN-loop GTPase</fullName>
        <ecNumber evidence="9">3.6.5.-</ecNumber>
    </recommendedName>
</protein>
<proteinExistence type="inferred from homology"/>
<organism evidence="12">
    <name type="scientific">Rhodosorus marinus</name>
    <dbReference type="NCBI Taxonomy" id="101924"/>
    <lineage>
        <taxon>Eukaryota</taxon>
        <taxon>Rhodophyta</taxon>
        <taxon>Stylonematophyceae</taxon>
        <taxon>Stylonematales</taxon>
        <taxon>Stylonemataceae</taxon>
        <taxon>Rhodosorus</taxon>
    </lineage>
</organism>
<evidence type="ECO:0000256" key="9">
    <source>
        <dbReference type="RuleBase" id="RU365059"/>
    </source>
</evidence>
<dbReference type="Pfam" id="PF03029">
    <property type="entry name" value="ATP_bind_1"/>
    <property type="match status" value="1"/>
</dbReference>
<feature type="domain" description="AAA+ ATPase" evidence="11">
    <location>
        <begin position="21"/>
        <end position="162"/>
    </location>
</feature>
<evidence type="ECO:0000256" key="7">
    <source>
        <dbReference type="ARBA" id="ARBA00023242"/>
    </source>
</evidence>
<keyword evidence="7" id="KW-0539">Nucleus</keyword>
<dbReference type="FunFam" id="3.40.50.300:FF:000888">
    <property type="entry name" value="GPN-loop GTPase 1"/>
    <property type="match status" value="1"/>
</dbReference>
<feature type="compositionally biased region" description="Basic and acidic residues" evidence="10">
    <location>
        <begin position="9"/>
        <end position="19"/>
    </location>
</feature>
<keyword evidence="4 9" id="KW-0378">Hydrolase</keyword>
<feature type="region of interest" description="Disordered" evidence="10">
    <location>
        <begin position="275"/>
        <end position="345"/>
    </location>
</feature>
<evidence type="ECO:0000256" key="3">
    <source>
        <dbReference type="ARBA" id="ARBA00022741"/>
    </source>
</evidence>
<dbReference type="PANTHER" id="PTHR21231">
    <property type="entry name" value="XPA-BINDING PROTEIN 1-RELATED"/>
    <property type="match status" value="1"/>
</dbReference>
<dbReference type="InterPro" id="IPR030230">
    <property type="entry name" value="Gpn1/Npa3/XAB1"/>
</dbReference>